<accession>A0A7J3XYI4</accession>
<keyword evidence="5 14" id="KW-1003">Cell membrane</keyword>
<keyword evidence="4 14" id="KW-0813">Transport</keyword>
<organism evidence="16">
    <name type="scientific">Thermogladius calderae</name>
    <dbReference type="NCBI Taxonomy" id="1200300"/>
    <lineage>
        <taxon>Archaea</taxon>
        <taxon>Thermoproteota</taxon>
        <taxon>Thermoprotei</taxon>
        <taxon>Desulfurococcales</taxon>
        <taxon>Desulfurococcaceae</taxon>
        <taxon>Thermogladius</taxon>
    </lineage>
</organism>
<evidence type="ECO:0000256" key="2">
    <source>
        <dbReference type="ARBA" id="ARBA00006103"/>
    </source>
</evidence>
<feature type="topological domain" description="Cytoplasmic" evidence="14">
    <location>
        <begin position="1"/>
        <end position="34"/>
    </location>
</feature>
<dbReference type="HAMAP" id="MF_00751">
    <property type="entry name" value="SecG"/>
    <property type="match status" value="1"/>
</dbReference>
<evidence type="ECO:0000313" key="16">
    <source>
        <dbReference type="EMBL" id="HHP67750.1"/>
    </source>
</evidence>
<name>A0A7J3XYI4_9CREN</name>
<dbReference type="EMBL" id="DRYK01000038">
    <property type="protein sequence ID" value="HHP67750.1"/>
    <property type="molecule type" value="Genomic_DNA"/>
</dbReference>
<keyword evidence="7 14" id="KW-0653">Protein transport</keyword>
<keyword evidence="9 14" id="KW-0811">Translocation</keyword>
<gene>
    <name evidence="14" type="primary">secG</name>
    <name evidence="16" type="ORF">ENM60_03015</name>
</gene>
<keyword evidence="10 14" id="KW-0472">Membrane</keyword>
<evidence type="ECO:0000256" key="11">
    <source>
        <dbReference type="ARBA" id="ARBA00025485"/>
    </source>
</evidence>
<comment type="caution">
    <text evidence="16">The sequence shown here is derived from an EMBL/GenBank/DDBJ whole genome shotgun (WGS) entry which is preliminary data.</text>
</comment>
<evidence type="ECO:0000256" key="4">
    <source>
        <dbReference type="ARBA" id="ARBA00022448"/>
    </source>
</evidence>
<dbReference type="InterPro" id="IPR023531">
    <property type="entry name" value="Preprot_translocase_SecG"/>
</dbReference>
<evidence type="ECO:0000256" key="1">
    <source>
        <dbReference type="ARBA" id="ARBA00004162"/>
    </source>
</evidence>
<comment type="subunit">
    <text evidence="12 14">Component of the protein translocase complex. Heterotrimer consisting of alpha (SecY), beta (SecG) and gamma (SecE) subunits. Can form oligomers of the heterotrimer.</text>
</comment>
<dbReference type="Pfam" id="PF03911">
    <property type="entry name" value="Sec61_beta"/>
    <property type="match status" value="1"/>
</dbReference>
<dbReference type="InterPro" id="IPR016482">
    <property type="entry name" value="SecG/Sec61-beta/Sbh"/>
</dbReference>
<evidence type="ECO:0000256" key="12">
    <source>
        <dbReference type="ARBA" id="ARBA00025929"/>
    </source>
</evidence>
<reference evidence="16" key="1">
    <citation type="journal article" date="2020" name="mSystems">
        <title>Genome- and Community-Level Interaction Insights into Carbon Utilization and Element Cycling Functions of Hydrothermarchaeota in Hydrothermal Sediment.</title>
        <authorList>
            <person name="Zhou Z."/>
            <person name="Liu Y."/>
            <person name="Xu W."/>
            <person name="Pan J."/>
            <person name="Luo Z.H."/>
            <person name="Li M."/>
        </authorList>
    </citation>
    <scope>NUCLEOTIDE SEQUENCE [LARGE SCALE GENOMIC DNA]</scope>
    <source>
        <strain evidence="16">SpSt-110</strain>
    </source>
</reference>
<evidence type="ECO:0000256" key="5">
    <source>
        <dbReference type="ARBA" id="ARBA00022475"/>
    </source>
</evidence>
<keyword evidence="6 14" id="KW-0812">Transmembrane</keyword>
<evidence type="ECO:0000256" key="15">
    <source>
        <dbReference type="SAM" id="Phobius"/>
    </source>
</evidence>
<evidence type="ECO:0000256" key="6">
    <source>
        <dbReference type="ARBA" id="ARBA00022692"/>
    </source>
</evidence>
<comment type="subcellular location">
    <subcellularLocation>
        <location evidence="1 14">Cell membrane</location>
        <topology evidence="1 14">Single-pass membrane protein</topology>
    </subcellularLocation>
</comment>
<comment type="similarity">
    <text evidence="2 14">Belongs to the SEC61-beta family.</text>
</comment>
<comment type="function">
    <text evidence="11 14">Involved in protein export. The function of the beta subunit is unknown, but it may be involved in stabilization of the trimeric complex.</text>
</comment>
<keyword evidence="8 14" id="KW-1133">Transmembrane helix</keyword>
<dbReference type="GO" id="GO:0015031">
    <property type="term" value="P:protein transport"/>
    <property type="evidence" value="ECO:0007669"/>
    <property type="project" value="UniProtKB-UniRule"/>
</dbReference>
<evidence type="ECO:0000256" key="14">
    <source>
        <dbReference type="HAMAP-Rule" id="MF_00751"/>
    </source>
</evidence>
<evidence type="ECO:0000256" key="7">
    <source>
        <dbReference type="ARBA" id="ARBA00022927"/>
    </source>
</evidence>
<protein>
    <recommendedName>
        <fullName evidence="3 14">Preprotein translocase subunit SecG</fullName>
    </recommendedName>
    <alternativeName>
        <fullName evidence="13 14">Protein transport protein Sec61 subunit beta homolog</fullName>
    </alternativeName>
</protein>
<evidence type="ECO:0000256" key="9">
    <source>
        <dbReference type="ARBA" id="ARBA00023010"/>
    </source>
</evidence>
<sequence>MSRARKKRKEISAPLTAAGLIRFYEESDVGIKVKPYVLILIAVSLSVAVIVLQKVHPLY</sequence>
<evidence type="ECO:0000256" key="3">
    <source>
        <dbReference type="ARBA" id="ARBA00014522"/>
    </source>
</evidence>
<evidence type="ECO:0000256" key="10">
    <source>
        <dbReference type="ARBA" id="ARBA00023136"/>
    </source>
</evidence>
<feature type="transmembrane region" description="Helical" evidence="15">
    <location>
        <begin position="36"/>
        <end position="55"/>
    </location>
</feature>
<proteinExistence type="inferred from homology"/>
<evidence type="ECO:0000256" key="13">
    <source>
        <dbReference type="ARBA" id="ARBA00031868"/>
    </source>
</evidence>
<dbReference type="AlphaFoldDB" id="A0A7J3XYI4"/>
<dbReference type="GO" id="GO:0005886">
    <property type="term" value="C:plasma membrane"/>
    <property type="evidence" value="ECO:0007669"/>
    <property type="project" value="UniProtKB-SubCell"/>
</dbReference>
<evidence type="ECO:0000256" key="8">
    <source>
        <dbReference type="ARBA" id="ARBA00022989"/>
    </source>
</evidence>